<reference evidence="2 3" key="1">
    <citation type="journal article" date="2019" name="Int. J. Syst. Evol. Microbiol.">
        <title>The Global Catalogue of Microorganisms (GCM) 10K type strain sequencing project: providing services to taxonomists for standard genome sequencing and annotation.</title>
        <authorList>
            <consortium name="The Broad Institute Genomics Platform"/>
            <consortium name="The Broad Institute Genome Sequencing Center for Infectious Disease"/>
            <person name="Wu L."/>
            <person name="Ma J."/>
        </authorList>
    </citation>
    <scope>NUCLEOTIDE SEQUENCE [LARGE SCALE GENOMIC DNA]</scope>
    <source>
        <strain evidence="2 3">JCM 11117</strain>
    </source>
</reference>
<evidence type="ECO:0000313" key="2">
    <source>
        <dbReference type="EMBL" id="GAA0938427.1"/>
    </source>
</evidence>
<evidence type="ECO:0000313" key="3">
    <source>
        <dbReference type="Proteomes" id="UP001499967"/>
    </source>
</evidence>
<dbReference type="InterPro" id="IPR041657">
    <property type="entry name" value="HTH_17"/>
</dbReference>
<dbReference type="InterPro" id="IPR010093">
    <property type="entry name" value="SinI_DNA-bd"/>
</dbReference>
<proteinExistence type="predicted"/>
<name>A0ABN1Q6W6_9PSEU</name>
<sequence>MIGVPAERLLTAAELAVELRVNVKTVRAWARSGRITPTAVTPGGQYRFRLDDVLEQLKQPRPRRDP</sequence>
<dbReference type="InterPro" id="IPR009061">
    <property type="entry name" value="DNA-bd_dom_put_sf"/>
</dbReference>
<comment type="caution">
    <text evidence="2">The sequence shown here is derived from an EMBL/GenBank/DDBJ whole genome shotgun (WGS) entry which is preliminary data.</text>
</comment>
<protein>
    <recommendedName>
        <fullName evidence="1">Helix-turn-helix domain-containing protein</fullName>
    </recommendedName>
</protein>
<dbReference type="NCBIfam" id="TIGR01764">
    <property type="entry name" value="excise"/>
    <property type="match status" value="1"/>
</dbReference>
<evidence type="ECO:0000259" key="1">
    <source>
        <dbReference type="Pfam" id="PF12728"/>
    </source>
</evidence>
<dbReference type="Proteomes" id="UP001499967">
    <property type="component" value="Unassembled WGS sequence"/>
</dbReference>
<organism evidence="2 3">
    <name type="scientific">Pseudonocardia zijingensis</name>
    <dbReference type="NCBI Taxonomy" id="153376"/>
    <lineage>
        <taxon>Bacteria</taxon>
        <taxon>Bacillati</taxon>
        <taxon>Actinomycetota</taxon>
        <taxon>Actinomycetes</taxon>
        <taxon>Pseudonocardiales</taxon>
        <taxon>Pseudonocardiaceae</taxon>
        <taxon>Pseudonocardia</taxon>
    </lineage>
</organism>
<feature type="domain" description="Helix-turn-helix" evidence="1">
    <location>
        <begin position="9"/>
        <end position="57"/>
    </location>
</feature>
<keyword evidence="3" id="KW-1185">Reference proteome</keyword>
<dbReference type="Gene3D" id="1.10.1660.10">
    <property type="match status" value="1"/>
</dbReference>
<dbReference type="Pfam" id="PF12728">
    <property type="entry name" value="HTH_17"/>
    <property type="match status" value="1"/>
</dbReference>
<dbReference type="EMBL" id="BAAAHP010000091">
    <property type="protein sequence ID" value="GAA0938427.1"/>
    <property type="molecule type" value="Genomic_DNA"/>
</dbReference>
<accession>A0ABN1Q6W6</accession>
<dbReference type="SUPFAM" id="SSF46955">
    <property type="entry name" value="Putative DNA-binding domain"/>
    <property type="match status" value="1"/>
</dbReference>
<gene>
    <name evidence="2" type="ORF">GCM10009559_32120</name>
</gene>